<feature type="region of interest" description="Disordered" evidence="1">
    <location>
        <begin position="1410"/>
        <end position="1442"/>
    </location>
</feature>
<dbReference type="EMBL" id="JYNY01000615">
    <property type="protein sequence ID" value="KJJ83357.1"/>
    <property type="molecule type" value="Genomic_DNA"/>
</dbReference>
<feature type="transmembrane region" description="Helical" evidence="2">
    <location>
        <begin position="282"/>
        <end position="303"/>
    </location>
</feature>
<evidence type="ECO:0000313" key="3">
    <source>
        <dbReference type="EMBL" id="KJJ83357.1"/>
    </source>
</evidence>
<reference evidence="3 4" key="1">
    <citation type="submission" date="2015-02" db="EMBL/GenBank/DDBJ databases">
        <title>Single-cell genomics of uncultivated deep-branching MTB reveals a conserved set of magnetosome genes.</title>
        <authorList>
            <person name="Kolinko S."/>
            <person name="Richter M."/>
            <person name="Glockner F.O."/>
            <person name="Brachmann A."/>
            <person name="Schuler D."/>
        </authorList>
    </citation>
    <scope>NUCLEOTIDE SEQUENCE [LARGE SCALE GENOMIC DNA]</scope>
    <source>
        <strain evidence="3">SKK-01</strain>
    </source>
</reference>
<feature type="transmembrane region" description="Helical" evidence="2">
    <location>
        <begin position="348"/>
        <end position="374"/>
    </location>
</feature>
<keyword evidence="4" id="KW-1185">Reference proteome</keyword>
<gene>
    <name evidence="3" type="ORF">OMAG_002786</name>
</gene>
<feature type="transmembrane region" description="Helical" evidence="2">
    <location>
        <begin position="711"/>
        <end position="732"/>
    </location>
</feature>
<protein>
    <submittedName>
        <fullName evidence="3">Membrane protein</fullName>
    </submittedName>
</protein>
<comment type="caution">
    <text evidence="3">The sequence shown here is derived from an EMBL/GenBank/DDBJ whole genome shotgun (WGS) entry which is preliminary data.</text>
</comment>
<feature type="transmembrane region" description="Helical" evidence="2">
    <location>
        <begin position="415"/>
        <end position="435"/>
    </location>
</feature>
<evidence type="ECO:0000313" key="4">
    <source>
        <dbReference type="Proteomes" id="UP000033428"/>
    </source>
</evidence>
<feature type="transmembrane region" description="Helical" evidence="2">
    <location>
        <begin position="258"/>
        <end position="276"/>
    </location>
</feature>
<evidence type="ECO:0000256" key="1">
    <source>
        <dbReference type="SAM" id="MobiDB-lite"/>
    </source>
</evidence>
<feature type="compositionally biased region" description="Basic and acidic residues" evidence="1">
    <location>
        <begin position="1410"/>
        <end position="1433"/>
    </location>
</feature>
<proteinExistence type="predicted"/>
<accession>A0A0F0CJF8</accession>
<keyword evidence="2" id="KW-0472">Membrane</keyword>
<evidence type="ECO:0000256" key="2">
    <source>
        <dbReference type="SAM" id="Phobius"/>
    </source>
</evidence>
<feature type="transmembrane region" description="Helical" evidence="2">
    <location>
        <begin position="605"/>
        <end position="624"/>
    </location>
</feature>
<dbReference type="Proteomes" id="UP000033428">
    <property type="component" value="Unassembled WGS sequence"/>
</dbReference>
<keyword evidence="2" id="KW-1133">Transmembrane helix</keyword>
<feature type="transmembrane region" description="Helical" evidence="2">
    <location>
        <begin position="1474"/>
        <end position="1495"/>
    </location>
</feature>
<name>A0A0F0CJF8_9BACT</name>
<organism evidence="3 4">
    <name type="scientific">Candidatus Omnitrophus magneticus</name>
    <dbReference type="NCBI Taxonomy" id="1609969"/>
    <lineage>
        <taxon>Bacteria</taxon>
        <taxon>Pseudomonadati</taxon>
        <taxon>Candidatus Omnitrophota</taxon>
        <taxon>Candidatus Omnitrophus</taxon>
    </lineage>
</organism>
<dbReference type="InterPro" id="IPR017853">
    <property type="entry name" value="GH"/>
</dbReference>
<feature type="transmembrane region" description="Helical" evidence="2">
    <location>
        <begin position="1502"/>
        <end position="1522"/>
    </location>
</feature>
<dbReference type="Gene3D" id="3.20.20.80">
    <property type="entry name" value="Glycosidases"/>
    <property type="match status" value="1"/>
</dbReference>
<sequence length="1996" mass="227567">MANTAETWINDSVADRVKYVLWVFLRVYPDAETFVKSEFRIRNLAVVMQAELRQVPLYKPSDWAYQGYDDYMIWHNSIQIGQSKTGFVFLGGTGNGFLWEMLAGTKLEFKDGNVVSETALHERVALQNFLRPLREKINQDETDREQALKNRNIVIRTVKRLWNLLIAGYNITRVPSTILNKYITVYSQNGVWDGYNQIEDSELGSRLANYRLMARRLEGKFTYILEDELPPLGFRWWLQRSRWITPQTFFSILSFKPAFLMFIGQYIGMGLGWAVAGSRMNVLQGLLVTFIGFFVGGIVFYLAGKLLLWIGNRLGIERNRQWFVDPIYGMGEHGLFGKIKAWWVFQNMAHLSAATFASLASLVAIVVTNIYLLVRTIDWLLPMEKLGGLGVLLKEYLLDLQGIIPVLNGWLPTTVSGIVMFFIPAGLIVFMGFMVMKTHTIEDEEATSEALNVRMLKHDFTILEGLTALMKEQYYDSDISQGRTIPVIPSMSKEDFNNDTKVQFVLDRYLDILNNTGSMRNVVNIQGVLLNDILNKEIRNKLGDGTDEKKFEIAKKQIIDEVWSIKRFVRGDIRIRNWVLLLGSGLVLVGALAWLLLWISPLPATIVIVIGAAHLALWIGDWLMKSLGEQHIFSLGRLPRHMVSKSASQPLMLDYFTHMIIPAYYNIGRNLFPGYTTPGFWTRGRLDALKEKLGEKIKLSLKIKEFVKSTILNRILVAFLLLVLPWMSILLLPGIDKSDQYKTEIVRSLIMEPALEEYIKGTELPMENILAAIKEQISKPNALGWMSGKIGYSYLLESKGMNKEAERLRDILKEAYLAHIKYLEITYKQYSVKKIDEFKRRIGEAYASETSFWGLKQNGKIVFPKDLYLFNLTDVTGINEVMKDMKLINMPKYGRSMPNGWVYGTIKDGWVISSDFTKSYTGTMVIDFYTALGWRFEKEPGIVSEKEFEITLTLPETFSGELSGVLISWNKSNNLHSTAITEPIKIIKGQKTITIRFSENSPLAYKQKKFDPKTISRIGFKINCDNSNNLKQNSSIKVNDIAIVGKGQTIEDIDRYPEKKYYKYIPSDEKSNQALFDRLFSPVKSPVAEPIVSDNVTTQAYENLPKTGMNWAGPKGKDSYGQNFGITAWYPSGNGISRHEQDVIAQLQDMKNAGVGIVRMFLGTDGRTLMNENGKIVGYNDMFKNDVERLLDIVESLNMQVEFALVDYMIANPVETINGVHTFGRDELFSDKRVRNDFINNFLIPFLKEFGSRKGIASFDIINEPEWIKNNKDGVDDFIKESIKAIRENAKTKPITIGVNTEFALKYAKIYDVDFISVHHYEDRFNDGYKTLEQVVKKLNANAKKWGLGEFATNSSKDSKDMAGYLEFTAKHGGLFIRPWNYSEGLDDRVWPTSNEREKKFKALTIKQKELKKSTEKNKKQSNDNTPKFERDSQGSNSSLTRGAGLLPKNVYTPYQNLTKHAFKAVNANNVSKLFVVVALLFAIYPVEILFNLTVDIKVVEVALVVVSVIGFIYSFITFLRFDVLENNIIRALKEYYSEKNTKFDGKLNQVEIADSAGDIHPAFNYLTEESKKLISIHESLKSHFWGMIAILPWISNFFHKRSVAELSVREHTYENTYKKFEVIIGVSSEVFIKLGEGAIEQIEKDFQVRLVSLKSSDSEGMLIELEKSTIGKKAVSALLDVASEASLNDVRSMINDLSRSAVRSVIELTHPEFSILTEENVRKIETLSEMKETANMLIRILPEGKSYMLKGKSIYDIRADRIYQIHKQAYSEKLASYLSSITESAEVKRRYTVTAIDNAIGMKLLAEAIEERRNFMRVKTDDIDPIKDFVVLKDKEIAKDLKEALSVTGLGKYLTEDSVIILEDEETISLTEIMQQVSARVGKEISKKELAIGATGEIIKVSSEEESMLLAENEDSLMMVEMQGGITSQLYHALLEMMSKGDDDKLWISDGKIEQIEKDGKKYNIYKYLPKMQAIDYEKEVKNYEKYIQEILIKA</sequence>
<feature type="transmembrane region" description="Helical" evidence="2">
    <location>
        <begin position="578"/>
        <end position="599"/>
    </location>
</feature>
<dbReference type="SUPFAM" id="SSF51445">
    <property type="entry name" value="(Trans)glycosidases"/>
    <property type="match status" value="1"/>
</dbReference>
<keyword evidence="2" id="KW-0812">Transmembrane</keyword>